<evidence type="ECO:0000256" key="4">
    <source>
        <dbReference type="ARBA" id="ARBA00022859"/>
    </source>
</evidence>
<accession>A0A3N0XH68</accession>
<dbReference type="AlphaFoldDB" id="A0A3N0XH68"/>
<feature type="non-terminal residue" evidence="7">
    <location>
        <position position="1"/>
    </location>
</feature>
<evidence type="ECO:0000259" key="6">
    <source>
        <dbReference type="PROSITE" id="PS50209"/>
    </source>
</evidence>
<evidence type="ECO:0000313" key="7">
    <source>
        <dbReference type="EMBL" id="ROI24869.1"/>
    </source>
</evidence>
<dbReference type="FunFam" id="1.10.533.10:FF:000013">
    <property type="entry name" value="Apoptosis-associated speck-like protein containing a CARD"/>
    <property type="match status" value="1"/>
</dbReference>
<dbReference type="InterPro" id="IPR011029">
    <property type="entry name" value="DEATH-like_dom_sf"/>
</dbReference>
<reference evidence="7 8" key="1">
    <citation type="submission" date="2018-10" db="EMBL/GenBank/DDBJ databases">
        <title>Genome assembly for a Yunnan-Guizhou Plateau 3E fish, Anabarilius grahami (Regan), and its evolutionary and genetic applications.</title>
        <authorList>
            <person name="Jiang W."/>
        </authorList>
    </citation>
    <scope>NUCLEOTIDE SEQUENCE [LARGE SCALE GENOMIC DNA]</scope>
    <source>
        <strain evidence="7">AG-KIZ</strain>
        <tissue evidence="7">Muscle</tissue>
    </source>
</reference>
<dbReference type="InterPro" id="IPR051249">
    <property type="entry name" value="NLRP_Inflammasome"/>
</dbReference>
<dbReference type="OrthoDB" id="8891580at2759"/>
<sequence length="94" mass="10402">LETEFVNTHGDELIQRVSSVMAIADSLKSKNMITSEIWGKIKAAEPKQQKMRDLLEALDSGGDSVKAEFYRLLKENEPLLVDKLDSGPSKSSPP</sequence>
<dbReference type="SUPFAM" id="SSF47986">
    <property type="entry name" value="DEATH domain"/>
    <property type="match status" value="1"/>
</dbReference>
<dbReference type="PROSITE" id="PS50209">
    <property type="entry name" value="CARD"/>
    <property type="match status" value="1"/>
</dbReference>
<feature type="domain" description="CARD" evidence="6">
    <location>
        <begin position="1"/>
        <end position="88"/>
    </location>
</feature>
<dbReference type="GO" id="GO:0006954">
    <property type="term" value="P:inflammatory response"/>
    <property type="evidence" value="ECO:0007669"/>
    <property type="project" value="UniProtKB-KW"/>
</dbReference>
<proteinExistence type="predicted"/>
<evidence type="ECO:0000256" key="5">
    <source>
        <dbReference type="ARBA" id="ARBA00023198"/>
    </source>
</evidence>
<evidence type="ECO:0000256" key="3">
    <source>
        <dbReference type="ARBA" id="ARBA00022588"/>
    </source>
</evidence>
<dbReference type="PANTHER" id="PTHR46985:SF2">
    <property type="entry name" value="APOPTOSIS-ASSOCIATED SPECK-LIKE PROTEIN CONTAINING A CARD"/>
    <property type="match status" value="1"/>
</dbReference>
<protein>
    <submittedName>
        <fullName evidence="7">Apoptosis-associated speck-like protein containing a CARD</fullName>
    </submittedName>
</protein>
<keyword evidence="3" id="KW-0399">Innate immunity</keyword>
<name>A0A3N0XH68_ANAGA</name>
<keyword evidence="2" id="KW-0963">Cytoplasm</keyword>
<dbReference type="GO" id="GO:0045087">
    <property type="term" value="P:innate immune response"/>
    <property type="evidence" value="ECO:0007669"/>
    <property type="project" value="UniProtKB-KW"/>
</dbReference>
<comment type="subcellular location">
    <subcellularLocation>
        <location evidence="1">Cytoplasm</location>
        <location evidence="1">Cytosol</location>
    </subcellularLocation>
</comment>
<organism evidence="7 8">
    <name type="scientific">Anabarilius grahami</name>
    <name type="common">Kanglang fish</name>
    <name type="synonym">Barilius grahami</name>
    <dbReference type="NCBI Taxonomy" id="495550"/>
    <lineage>
        <taxon>Eukaryota</taxon>
        <taxon>Metazoa</taxon>
        <taxon>Chordata</taxon>
        <taxon>Craniata</taxon>
        <taxon>Vertebrata</taxon>
        <taxon>Euteleostomi</taxon>
        <taxon>Actinopterygii</taxon>
        <taxon>Neopterygii</taxon>
        <taxon>Teleostei</taxon>
        <taxon>Ostariophysi</taxon>
        <taxon>Cypriniformes</taxon>
        <taxon>Xenocyprididae</taxon>
        <taxon>Xenocypridinae</taxon>
        <taxon>Xenocypridinae incertae sedis</taxon>
        <taxon>Anabarilius</taxon>
    </lineage>
</organism>
<evidence type="ECO:0000256" key="2">
    <source>
        <dbReference type="ARBA" id="ARBA00022490"/>
    </source>
</evidence>
<dbReference type="Pfam" id="PF00619">
    <property type="entry name" value="CARD"/>
    <property type="match status" value="1"/>
</dbReference>
<dbReference type="EMBL" id="RJVU01073245">
    <property type="protein sequence ID" value="ROI24869.1"/>
    <property type="molecule type" value="Genomic_DNA"/>
</dbReference>
<gene>
    <name evidence="7" type="ORF">DPX16_21221</name>
</gene>
<dbReference type="PANTHER" id="PTHR46985">
    <property type="entry name" value="NACHT, LRR AND PYD DOMAINS-CONTAINING PROTEIN 1"/>
    <property type="match status" value="1"/>
</dbReference>
<dbReference type="GO" id="GO:0042981">
    <property type="term" value="P:regulation of apoptotic process"/>
    <property type="evidence" value="ECO:0007669"/>
    <property type="project" value="InterPro"/>
</dbReference>
<comment type="caution">
    <text evidence="7">The sequence shown here is derived from an EMBL/GenBank/DDBJ whole genome shotgun (WGS) entry which is preliminary data.</text>
</comment>
<keyword evidence="4" id="KW-0391">Immunity</keyword>
<keyword evidence="8" id="KW-1185">Reference proteome</keyword>
<evidence type="ECO:0000313" key="8">
    <source>
        <dbReference type="Proteomes" id="UP000281406"/>
    </source>
</evidence>
<keyword evidence="5" id="KW-0395">Inflammatory response</keyword>
<evidence type="ECO:0000256" key="1">
    <source>
        <dbReference type="ARBA" id="ARBA00004514"/>
    </source>
</evidence>
<dbReference type="InterPro" id="IPR033516">
    <property type="entry name" value="CARD8/ASC/NALP1_CARD"/>
</dbReference>
<dbReference type="Proteomes" id="UP000281406">
    <property type="component" value="Unassembled WGS sequence"/>
</dbReference>
<dbReference type="GO" id="GO:0005829">
    <property type="term" value="C:cytosol"/>
    <property type="evidence" value="ECO:0007669"/>
    <property type="project" value="UniProtKB-SubCell"/>
</dbReference>
<dbReference type="CDD" id="cd08330">
    <property type="entry name" value="CARD_ASC_NALP1"/>
    <property type="match status" value="1"/>
</dbReference>
<dbReference type="Gene3D" id="1.10.533.10">
    <property type="entry name" value="Death Domain, Fas"/>
    <property type="match status" value="1"/>
</dbReference>
<dbReference type="InterPro" id="IPR001315">
    <property type="entry name" value="CARD"/>
</dbReference>